<organism evidence="2 3">
    <name type="scientific">Clostridium facile</name>
    <dbReference type="NCBI Taxonomy" id="2763035"/>
    <lineage>
        <taxon>Bacteria</taxon>
        <taxon>Bacillati</taxon>
        <taxon>Bacillota</taxon>
        <taxon>Clostridia</taxon>
        <taxon>Eubacteriales</taxon>
        <taxon>Clostridiaceae</taxon>
        <taxon>Clostridium</taxon>
    </lineage>
</organism>
<keyword evidence="3" id="KW-1185">Reference proteome</keyword>
<evidence type="ECO:0000313" key="2">
    <source>
        <dbReference type="EMBL" id="MBC5787322.1"/>
    </source>
</evidence>
<dbReference type="EMBL" id="JACOQK010000001">
    <property type="protein sequence ID" value="MBC5787322.1"/>
    <property type="molecule type" value="Genomic_DNA"/>
</dbReference>
<keyword evidence="1" id="KW-0472">Membrane</keyword>
<comment type="caution">
    <text evidence="2">The sequence shown here is derived from an EMBL/GenBank/DDBJ whole genome shotgun (WGS) entry which is preliminary data.</text>
</comment>
<keyword evidence="1" id="KW-0812">Transmembrane</keyword>
<reference evidence="2 3" key="1">
    <citation type="submission" date="2020-08" db="EMBL/GenBank/DDBJ databases">
        <title>Genome public.</title>
        <authorList>
            <person name="Liu C."/>
            <person name="Sun Q."/>
        </authorList>
    </citation>
    <scope>NUCLEOTIDE SEQUENCE [LARGE SCALE GENOMIC DNA]</scope>
    <source>
        <strain evidence="2 3">NSJ-27</strain>
    </source>
</reference>
<protein>
    <recommendedName>
        <fullName evidence="4">YxeA family protein</fullName>
    </recommendedName>
</protein>
<gene>
    <name evidence="2" type="ORF">H8Z77_04680</name>
</gene>
<proteinExistence type="predicted"/>
<evidence type="ECO:0000256" key="1">
    <source>
        <dbReference type="SAM" id="Phobius"/>
    </source>
</evidence>
<keyword evidence="1" id="KW-1133">Transmembrane helix</keyword>
<dbReference type="Proteomes" id="UP000649151">
    <property type="component" value="Unassembled WGS sequence"/>
</dbReference>
<evidence type="ECO:0008006" key="4">
    <source>
        <dbReference type="Google" id="ProtNLM"/>
    </source>
</evidence>
<dbReference type="RefSeq" id="WP_186996328.1">
    <property type="nucleotide sequence ID" value="NZ_JACOQK010000001.1"/>
</dbReference>
<accession>A0ABR7IQC5</accession>
<feature type="transmembrane region" description="Helical" evidence="1">
    <location>
        <begin position="7"/>
        <end position="27"/>
    </location>
</feature>
<name>A0ABR7IQC5_9CLOT</name>
<sequence>MKTKVRVIRLIGAIVFVLAIVFLYWGVKGITNIRPASDYEDMGIHTFVPDRVLPVSVENTSTGRDKRLYPTKTIYVVYYQALDGSGYQWKVETGNKKSDANQILYEGKSVK</sequence>
<evidence type="ECO:0000313" key="3">
    <source>
        <dbReference type="Proteomes" id="UP000649151"/>
    </source>
</evidence>